<dbReference type="InterPro" id="IPR055170">
    <property type="entry name" value="GFO_IDH_MocA-like_dom"/>
</dbReference>
<dbReference type="InterPro" id="IPR036291">
    <property type="entry name" value="NAD(P)-bd_dom_sf"/>
</dbReference>
<evidence type="ECO:0000259" key="3">
    <source>
        <dbReference type="Pfam" id="PF01408"/>
    </source>
</evidence>
<dbReference type="PANTHER" id="PTHR43818">
    <property type="entry name" value="BCDNA.GH03377"/>
    <property type="match status" value="1"/>
</dbReference>
<proteinExistence type="predicted"/>
<dbReference type="InterPro" id="IPR050463">
    <property type="entry name" value="Gfo/Idh/MocA_oxidrdct_glycsds"/>
</dbReference>
<dbReference type="Gene3D" id="3.40.50.720">
    <property type="entry name" value="NAD(P)-binding Rossmann-like Domain"/>
    <property type="match status" value="1"/>
</dbReference>
<evidence type="ECO:0000256" key="2">
    <source>
        <dbReference type="SAM" id="MobiDB-lite"/>
    </source>
</evidence>
<dbReference type="PANTHER" id="PTHR43818:SF11">
    <property type="entry name" value="BCDNA.GH03377"/>
    <property type="match status" value="1"/>
</dbReference>
<keyword evidence="6" id="KW-1185">Reference proteome</keyword>
<comment type="caution">
    <text evidence="5">The sequence shown here is derived from an EMBL/GenBank/DDBJ whole genome shotgun (WGS) entry which is preliminary data.</text>
</comment>
<organism evidence="5 6">
    <name type="scientific">Halonotius terrestris</name>
    <dbReference type="NCBI Taxonomy" id="2487750"/>
    <lineage>
        <taxon>Archaea</taxon>
        <taxon>Methanobacteriati</taxon>
        <taxon>Methanobacteriota</taxon>
        <taxon>Stenosarchaea group</taxon>
        <taxon>Halobacteria</taxon>
        <taxon>Halobacteriales</taxon>
        <taxon>Haloferacaceae</taxon>
        <taxon>Halonotius</taxon>
    </lineage>
</organism>
<dbReference type="EMBL" id="RKLU01000004">
    <property type="protein sequence ID" value="TQQ80034.1"/>
    <property type="molecule type" value="Genomic_DNA"/>
</dbReference>
<feature type="compositionally biased region" description="Basic and acidic residues" evidence="2">
    <location>
        <begin position="414"/>
        <end position="447"/>
    </location>
</feature>
<feature type="domain" description="Gfo/Idh/MocA-like oxidoreductase N-terminal" evidence="3">
    <location>
        <begin position="2"/>
        <end position="114"/>
    </location>
</feature>
<name>A0A8J8P8S1_9EURY</name>
<evidence type="ECO:0000259" key="4">
    <source>
        <dbReference type="Pfam" id="PF22725"/>
    </source>
</evidence>
<feature type="region of interest" description="Disordered" evidence="2">
    <location>
        <begin position="404"/>
        <end position="447"/>
    </location>
</feature>
<evidence type="ECO:0000256" key="1">
    <source>
        <dbReference type="ARBA" id="ARBA00023002"/>
    </source>
</evidence>
<dbReference type="GO" id="GO:0016491">
    <property type="term" value="F:oxidoreductase activity"/>
    <property type="evidence" value="ECO:0007669"/>
    <property type="project" value="UniProtKB-KW"/>
</dbReference>
<dbReference type="Gene3D" id="3.30.360.10">
    <property type="entry name" value="Dihydrodipicolinate Reductase, domain 2"/>
    <property type="match status" value="1"/>
</dbReference>
<dbReference type="AlphaFoldDB" id="A0A8J8P8S1"/>
<dbReference type="OrthoDB" id="25239at2157"/>
<gene>
    <name evidence="5" type="ORF">EGH24_11220</name>
</gene>
<evidence type="ECO:0000313" key="5">
    <source>
        <dbReference type="EMBL" id="TQQ80034.1"/>
    </source>
</evidence>
<dbReference type="InterPro" id="IPR000683">
    <property type="entry name" value="Gfo/Idh/MocA-like_OxRdtase_N"/>
</dbReference>
<keyword evidence="1" id="KW-0560">Oxidoreductase</keyword>
<accession>A0A8J8P8S1</accession>
<dbReference type="Proteomes" id="UP000705823">
    <property type="component" value="Unassembled WGS sequence"/>
</dbReference>
<dbReference type="Pfam" id="PF01408">
    <property type="entry name" value="GFO_IDH_MocA"/>
    <property type="match status" value="1"/>
</dbReference>
<dbReference type="GO" id="GO:0000166">
    <property type="term" value="F:nucleotide binding"/>
    <property type="evidence" value="ECO:0007669"/>
    <property type="project" value="InterPro"/>
</dbReference>
<feature type="domain" description="GFO/IDH/MocA-like oxidoreductase" evidence="4">
    <location>
        <begin position="127"/>
        <end position="252"/>
    </location>
</feature>
<dbReference type="SUPFAM" id="SSF55347">
    <property type="entry name" value="Glyceraldehyde-3-phosphate dehydrogenase-like, C-terminal domain"/>
    <property type="match status" value="1"/>
</dbReference>
<evidence type="ECO:0000313" key="6">
    <source>
        <dbReference type="Proteomes" id="UP000705823"/>
    </source>
</evidence>
<reference evidence="5" key="1">
    <citation type="submission" date="2019-02" db="EMBL/GenBank/DDBJ databases">
        <title>Halonotius sp. a new haloarchaeum isolated from saline soil.</title>
        <authorList>
            <person name="Duran-Viseras A."/>
            <person name="Sanchez-Porro C."/>
            <person name="Ventosa A."/>
        </authorList>
    </citation>
    <scope>NUCLEOTIDE SEQUENCE</scope>
    <source>
        <strain evidence="5">F15B</strain>
    </source>
</reference>
<dbReference type="SUPFAM" id="SSF51735">
    <property type="entry name" value="NAD(P)-binding Rossmann-fold domains"/>
    <property type="match status" value="1"/>
</dbReference>
<dbReference type="Pfam" id="PF22725">
    <property type="entry name" value="GFO_IDH_MocA_C3"/>
    <property type="match status" value="1"/>
</dbReference>
<sequence length="550" mass="58657">MHCLFVGAGSIAASYAAGLADADCSLAGVCDLDADRAAALAADHDCPAFDDLDATLDALNAPLVVNLTSHAAHAEITRTALAADRHVYTEKPLALDAETAGELVEMARKRDLALGCAPASIAGPTQQRARRLLGEGRLGAVQLAYAHAHVGRVTDWHDRPESFLSIGPLYDGGVYPLSLLVAWFGPVDRVRVADSLDCWPEQETKQPDAASHVEAMLAFRDGPTVRLTASFYAPHRSREFYGLELHGDDGSLYLDNTGRMEPDSEAVQYGGLGRSYTTVPPQSPTDARAYIDAVDDLAASIEAVEPLDGGVEPPLSVPAAAASGVDRAHLTGDEVDPVAVEAPAEVDWRALLAVPRADDDPGVVADRVDSVVEHGGLPGEFESEIVVAEFGCSGLGRQDSIRAHRGRRLPAGGDRLDDNEFIERERRQEPGRTEADHTRAENRDRLAEPRLAVEDKVRRGFDRRQQAAVGGRNTLRQDHEIIGISRKAGLMGAEREDRSIQPVVGHVAAGLDDGAGGGVAVPKRILEGVVEGLDGLVDRQLGWCLVAVDE</sequence>
<protein>
    <submittedName>
        <fullName evidence="5">Gfo/Idh/MocA family oxidoreductase</fullName>
    </submittedName>
</protein>